<dbReference type="PANTHER" id="PTHR24201">
    <property type="entry name" value="ANK_REP_REGION DOMAIN-CONTAINING PROTEIN"/>
    <property type="match status" value="1"/>
</dbReference>
<keyword evidence="2" id="KW-0040">ANK repeat</keyword>
<keyword evidence="1" id="KW-0677">Repeat</keyword>
<dbReference type="Pfam" id="PF12796">
    <property type="entry name" value="Ank_2"/>
    <property type="match status" value="1"/>
</dbReference>
<dbReference type="AlphaFoldDB" id="Q01T24"/>
<dbReference type="KEGG" id="sus:Acid_6270"/>
<dbReference type="SUPFAM" id="SSF48403">
    <property type="entry name" value="Ankyrin repeat"/>
    <property type="match status" value="1"/>
</dbReference>
<dbReference type="InterPro" id="IPR050776">
    <property type="entry name" value="Ank_Repeat/CDKN_Inhibitor"/>
</dbReference>
<evidence type="ECO:0000313" key="3">
    <source>
        <dbReference type="EMBL" id="ABJ87196.1"/>
    </source>
</evidence>
<protein>
    <submittedName>
        <fullName evidence="3">Ankyrin</fullName>
    </submittedName>
</protein>
<dbReference type="Gene3D" id="1.25.40.20">
    <property type="entry name" value="Ankyrin repeat-containing domain"/>
    <property type="match status" value="2"/>
</dbReference>
<organism evidence="3">
    <name type="scientific">Solibacter usitatus (strain Ellin6076)</name>
    <dbReference type="NCBI Taxonomy" id="234267"/>
    <lineage>
        <taxon>Bacteria</taxon>
        <taxon>Pseudomonadati</taxon>
        <taxon>Acidobacteriota</taxon>
        <taxon>Terriglobia</taxon>
        <taxon>Bryobacterales</taxon>
        <taxon>Solibacteraceae</taxon>
        <taxon>Candidatus Solibacter</taxon>
    </lineage>
</organism>
<dbReference type="InParanoid" id="Q01T24"/>
<evidence type="ECO:0000256" key="2">
    <source>
        <dbReference type="ARBA" id="ARBA00023043"/>
    </source>
</evidence>
<name>Q01T24_SOLUE</name>
<reference evidence="3" key="1">
    <citation type="submission" date="2006-10" db="EMBL/GenBank/DDBJ databases">
        <title>Complete sequence of Solibacter usitatus Ellin6076.</title>
        <authorList>
            <consortium name="US DOE Joint Genome Institute"/>
            <person name="Copeland A."/>
            <person name="Lucas S."/>
            <person name="Lapidus A."/>
            <person name="Barry K."/>
            <person name="Detter J.C."/>
            <person name="Glavina del Rio T."/>
            <person name="Hammon N."/>
            <person name="Israni S."/>
            <person name="Dalin E."/>
            <person name="Tice H."/>
            <person name="Pitluck S."/>
            <person name="Thompson L.S."/>
            <person name="Brettin T."/>
            <person name="Bruce D."/>
            <person name="Han C."/>
            <person name="Tapia R."/>
            <person name="Gilna P."/>
            <person name="Schmutz J."/>
            <person name="Larimer F."/>
            <person name="Land M."/>
            <person name="Hauser L."/>
            <person name="Kyrpides N."/>
            <person name="Mikhailova N."/>
            <person name="Janssen P.H."/>
            <person name="Kuske C.R."/>
            <person name="Richardson P."/>
        </authorList>
    </citation>
    <scope>NUCLEOTIDE SEQUENCE</scope>
    <source>
        <strain evidence="3">Ellin6076</strain>
    </source>
</reference>
<proteinExistence type="predicted"/>
<dbReference type="eggNOG" id="COG0666">
    <property type="taxonomic scope" value="Bacteria"/>
</dbReference>
<evidence type="ECO:0000256" key="1">
    <source>
        <dbReference type="ARBA" id="ARBA00022737"/>
    </source>
</evidence>
<sequence>MPGTEWQTLAELEVIVWQRFDRFGGDVKVLGPPELVYVRITPHKSASHLPTFRLASSGNNPDRAHLPYDDYTFTCRDRQARMGGDMGVKEAIRTGDAEDLRRLLAEDASRANALIRWGKNGCILTHPLHYVSDVLFAGTLPKGKELPLIEVLIQAGADLNFQRDREDGKKSDTPLIGAASLGAEDAGLALVDAGARPEVRGLFGETALHWAALLGEDRLAAALIKGSDVNLKDEKYNSSPLGWAIHGCYSSPAGNHGKQREVATLLVRAEATVETTWLESENVRTDALMLSALRVGSR</sequence>
<accession>Q01T24</accession>
<gene>
    <name evidence="3" type="ordered locus">Acid_6270</name>
</gene>
<dbReference type="HOGENOM" id="CLU_933513_0_0_0"/>
<dbReference type="STRING" id="234267.Acid_6270"/>
<dbReference type="EMBL" id="CP000473">
    <property type="protein sequence ID" value="ABJ87196.1"/>
    <property type="molecule type" value="Genomic_DNA"/>
</dbReference>
<dbReference type="InterPro" id="IPR036770">
    <property type="entry name" value="Ankyrin_rpt-contain_sf"/>
</dbReference>
<dbReference type="InterPro" id="IPR002110">
    <property type="entry name" value="Ankyrin_rpt"/>
</dbReference>